<dbReference type="AlphaFoldDB" id="G3TYL1"/>
<dbReference type="InterPro" id="IPR013783">
    <property type="entry name" value="Ig-like_fold"/>
</dbReference>
<keyword evidence="5" id="KW-0391">Immunity</keyword>
<dbReference type="PANTHER" id="PTHR19367">
    <property type="entry name" value="T-CELL RECEPTOR ALPHA CHAIN V REGION"/>
    <property type="match status" value="1"/>
</dbReference>
<keyword evidence="1 6" id="KW-0732">Signal</keyword>
<evidence type="ECO:0000313" key="8">
    <source>
        <dbReference type="Ensembl" id="ENSLAFP00000020669.1"/>
    </source>
</evidence>
<dbReference type="Proteomes" id="UP000007646">
    <property type="component" value="Unassembled WGS sequence"/>
</dbReference>
<dbReference type="eggNOG" id="ENOG502S6PI">
    <property type="taxonomic scope" value="Eukaryota"/>
</dbReference>
<keyword evidence="3" id="KW-0675">Receptor</keyword>
<sequence>MNASPGLVTMILLMLGGTSGDSVTQTEDQITLSEGAFLTVNCTYTATGYPSLFWYIQRPGEGLQLLLKAAKDNNKGTKEGFEATYNQKTSSFHLGKASVRQSDSAVYYCA</sequence>
<evidence type="ECO:0000256" key="4">
    <source>
        <dbReference type="ARBA" id="ARBA00023319"/>
    </source>
</evidence>
<dbReference type="OMA" id="HATHRAG"/>
<reference evidence="8" key="2">
    <citation type="submission" date="2025-08" db="UniProtKB">
        <authorList>
            <consortium name="Ensembl"/>
        </authorList>
    </citation>
    <scope>IDENTIFICATION</scope>
    <source>
        <strain evidence="8">Isolate ISIS603380</strain>
    </source>
</reference>
<evidence type="ECO:0000259" key="7">
    <source>
        <dbReference type="PROSITE" id="PS50835"/>
    </source>
</evidence>
<dbReference type="GO" id="GO:0042101">
    <property type="term" value="C:T cell receptor complex"/>
    <property type="evidence" value="ECO:0007669"/>
    <property type="project" value="UniProtKB-KW"/>
</dbReference>
<dbReference type="InterPro" id="IPR007110">
    <property type="entry name" value="Ig-like_dom"/>
</dbReference>
<dbReference type="InterPro" id="IPR051287">
    <property type="entry name" value="TCR_variable_region"/>
</dbReference>
<evidence type="ECO:0000313" key="9">
    <source>
        <dbReference type="Proteomes" id="UP000007646"/>
    </source>
</evidence>
<dbReference type="SUPFAM" id="SSF48726">
    <property type="entry name" value="Immunoglobulin"/>
    <property type="match status" value="1"/>
</dbReference>
<reference evidence="8" key="3">
    <citation type="submission" date="2025-09" db="UniProtKB">
        <authorList>
            <consortium name="Ensembl"/>
        </authorList>
    </citation>
    <scope>IDENTIFICATION</scope>
    <source>
        <strain evidence="8">Isolate ISIS603380</strain>
    </source>
</reference>
<dbReference type="InterPro" id="IPR036179">
    <property type="entry name" value="Ig-like_dom_sf"/>
</dbReference>
<evidence type="ECO:0000256" key="2">
    <source>
        <dbReference type="ARBA" id="ARBA00023130"/>
    </source>
</evidence>
<evidence type="ECO:0000256" key="5">
    <source>
        <dbReference type="ARBA" id="ARBA00043266"/>
    </source>
</evidence>
<dbReference type="GO" id="GO:0002250">
    <property type="term" value="P:adaptive immune response"/>
    <property type="evidence" value="ECO:0007669"/>
    <property type="project" value="UniProtKB-KW"/>
</dbReference>
<keyword evidence="5" id="KW-1279">T cell receptor</keyword>
<feature type="signal peptide" evidence="6">
    <location>
        <begin position="1"/>
        <end position="20"/>
    </location>
</feature>
<organism evidence="8 9">
    <name type="scientific">Loxodonta africana</name>
    <name type="common">African elephant</name>
    <dbReference type="NCBI Taxonomy" id="9785"/>
    <lineage>
        <taxon>Eukaryota</taxon>
        <taxon>Metazoa</taxon>
        <taxon>Chordata</taxon>
        <taxon>Craniata</taxon>
        <taxon>Vertebrata</taxon>
        <taxon>Euteleostomi</taxon>
        <taxon>Mammalia</taxon>
        <taxon>Eutheria</taxon>
        <taxon>Afrotheria</taxon>
        <taxon>Proboscidea</taxon>
        <taxon>Elephantidae</taxon>
        <taxon>Loxodonta</taxon>
    </lineage>
</organism>
<dbReference type="GeneTree" id="ENSGT00940000154455"/>
<dbReference type="InterPro" id="IPR013106">
    <property type="entry name" value="Ig_V-set"/>
</dbReference>
<protein>
    <submittedName>
        <fullName evidence="8">T cell receptor alpha variable 9-2</fullName>
    </submittedName>
</protein>
<evidence type="ECO:0000256" key="1">
    <source>
        <dbReference type="ARBA" id="ARBA00022729"/>
    </source>
</evidence>
<dbReference type="Pfam" id="PF07686">
    <property type="entry name" value="V-set"/>
    <property type="match status" value="1"/>
</dbReference>
<feature type="chain" id="PRO_5003455940" evidence="6">
    <location>
        <begin position="21"/>
        <end position="110"/>
    </location>
</feature>
<dbReference type="PROSITE" id="PS50835">
    <property type="entry name" value="IG_LIKE"/>
    <property type="match status" value="1"/>
</dbReference>
<evidence type="ECO:0000256" key="3">
    <source>
        <dbReference type="ARBA" id="ARBA00023170"/>
    </source>
</evidence>
<dbReference type="HOGENOM" id="CLU_077975_8_0_1"/>
<evidence type="ECO:0000256" key="6">
    <source>
        <dbReference type="SAM" id="SignalP"/>
    </source>
</evidence>
<dbReference type="Ensembl" id="ENSLAFT00000027227.1">
    <property type="protein sequence ID" value="ENSLAFP00000020669.1"/>
    <property type="gene ID" value="ENSLAFG00000030394.1"/>
</dbReference>
<name>G3TYL1_LOXAF</name>
<accession>G3TYL1</accession>
<reference evidence="8 9" key="1">
    <citation type="submission" date="2009-06" db="EMBL/GenBank/DDBJ databases">
        <title>The Genome Sequence of Loxodonta africana (African elephant).</title>
        <authorList>
            <person name="Di Palma F."/>
            <person name="Heiman D."/>
            <person name="Young S."/>
            <person name="Johnson J."/>
            <person name="Lander E.S."/>
            <person name="Lindblad-Toh K."/>
        </authorList>
    </citation>
    <scope>NUCLEOTIDE SEQUENCE [LARGE SCALE GENOMIC DNA]</scope>
    <source>
        <strain evidence="8 9">Isolate ISIS603380</strain>
    </source>
</reference>
<dbReference type="PANTHER" id="PTHR19367:SF43">
    <property type="entry name" value="T CELL RECEPTOR ALPHA VARIABLE 6-4-RELATED"/>
    <property type="match status" value="1"/>
</dbReference>
<keyword evidence="9" id="KW-1185">Reference proteome</keyword>
<feature type="domain" description="Ig-like" evidence="7">
    <location>
        <begin position="5"/>
        <end position="110"/>
    </location>
</feature>
<keyword evidence="2" id="KW-1064">Adaptive immunity</keyword>
<dbReference type="STRING" id="9785.ENSLAFP00000020669"/>
<dbReference type="FunCoup" id="G3TYL1">
    <property type="interactions" value="144"/>
</dbReference>
<keyword evidence="4" id="KW-0393">Immunoglobulin domain</keyword>
<dbReference type="InParanoid" id="G3TYL1"/>
<dbReference type="Gene3D" id="2.60.40.10">
    <property type="entry name" value="Immunoglobulins"/>
    <property type="match status" value="1"/>
</dbReference>
<proteinExistence type="predicted"/>